<dbReference type="EMBL" id="LN713927">
    <property type="protein sequence ID" value="CEK42446.1"/>
    <property type="molecule type" value="Genomic_DNA"/>
</dbReference>
<geneLocation type="plasmid" evidence="2">
    <name>pQBR55</name>
</geneLocation>
<evidence type="ECO:0008006" key="3">
    <source>
        <dbReference type="Google" id="ProtNLM"/>
    </source>
</evidence>
<keyword evidence="1" id="KW-1133">Transmembrane helix</keyword>
<accession>A0A0G4E5F3</accession>
<feature type="transmembrane region" description="Helical" evidence="1">
    <location>
        <begin position="40"/>
        <end position="59"/>
    </location>
</feature>
<keyword evidence="2" id="KW-0614">Plasmid</keyword>
<evidence type="ECO:0000256" key="1">
    <source>
        <dbReference type="SAM" id="Phobius"/>
    </source>
</evidence>
<protein>
    <recommendedName>
        <fullName evidence="3">Transmembrane protein</fullName>
    </recommendedName>
</protein>
<feature type="transmembrane region" description="Helical" evidence="1">
    <location>
        <begin position="71"/>
        <end position="91"/>
    </location>
</feature>
<dbReference type="RefSeq" id="WP_255255894.1">
    <property type="nucleotide sequence ID" value="NZ_LN713927.1"/>
</dbReference>
<organism evidence="2">
    <name type="scientific">Pseudomonas fluorescens (strain SBW25)</name>
    <dbReference type="NCBI Taxonomy" id="216595"/>
    <lineage>
        <taxon>Bacteria</taxon>
        <taxon>Pseudomonadati</taxon>
        <taxon>Pseudomonadota</taxon>
        <taxon>Gammaproteobacteria</taxon>
        <taxon>Pseudomonadales</taxon>
        <taxon>Pseudomonadaceae</taxon>
        <taxon>Pseudomonas</taxon>
    </lineage>
</organism>
<reference evidence="2" key="2">
    <citation type="submission" date="2015-06" db="EMBL/GenBank/DDBJ databases">
        <title>Environmentally co-occuring mercury resistance plasmids are genetically and phenotypically diverse and confer variable context-dependent fitness effects.</title>
        <authorList>
            <person name="Hall J.P.J."/>
            <person name="Harrison E."/>
            <person name="Lilley A.K."/>
            <person name="Paterson S."/>
            <person name="Spiers A.J."/>
            <person name="Brockhurst M.A."/>
        </authorList>
    </citation>
    <scope>NUCLEOTIDE SEQUENCE [LARGE SCALE GENOMIC DNA]</scope>
    <source>
        <strain evidence="2">SBW25</strain>
        <plasmid evidence="2">pQBR55</plasmid>
    </source>
</reference>
<proteinExistence type="predicted"/>
<name>A0A0G4E5F3_PSEFS</name>
<sequence length="141" mass="15594">MERNQNRVAEICALAVAVAMIGYMAAKAFADLVGVDVPAGGRLLFSIVLCLGIIGYAVWSELTDGLFGFRAMLPLALSTLWSGMWPAMQYWGGKSLYFPGLPIDQQDVEWWATGYMHWGGMAVLLIGGYAIAYWSWKRSIY</sequence>
<gene>
    <name evidence="2" type="ORF">PQBR55_0067</name>
</gene>
<dbReference type="AlphaFoldDB" id="A0A0G4E5F3"/>
<keyword evidence="1" id="KW-0812">Transmembrane</keyword>
<reference evidence="2" key="1">
    <citation type="submission" date="2014-12" db="EMBL/GenBank/DDBJ databases">
        <authorList>
            <person name="Hall J."/>
        </authorList>
    </citation>
    <scope>NUCLEOTIDE SEQUENCE [LARGE SCALE GENOMIC DNA]</scope>
    <source>
        <strain evidence="2">SBW25</strain>
        <plasmid evidence="2">pQBR55</plasmid>
    </source>
</reference>
<feature type="transmembrane region" description="Helical" evidence="1">
    <location>
        <begin position="115"/>
        <end position="136"/>
    </location>
</feature>
<evidence type="ECO:0000313" key="2">
    <source>
        <dbReference type="EMBL" id="CEK42446.1"/>
    </source>
</evidence>
<keyword evidence="1" id="KW-0472">Membrane</keyword>